<proteinExistence type="predicted"/>
<gene>
    <name evidence="1" type="ordered locus">Ngar_c15020</name>
</gene>
<dbReference type="HOGENOM" id="CLU_1976604_0_0_2"/>
<dbReference type="AlphaFoldDB" id="K0IJI3"/>
<dbReference type="RefSeq" id="WP_015018974.1">
    <property type="nucleotide sequence ID" value="NC_018719.1"/>
</dbReference>
<keyword evidence="2" id="KW-1185">Reference proteome</keyword>
<accession>K0IJI3</accession>
<dbReference type="KEGG" id="nga:Ngar_c15020"/>
<dbReference type="GeneID" id="13797761"/>
<dbReference type="OrthoDB" id="8897at2157"/>
<evidence type="ECO:0000313" key="1">
    <source>
        <dbReference type="EMBL" id="AFU58437.1"/>
    </source>
</evidence>
<dbReference type="BioCyc" id="CNIT1237085:G1324-1500-MONOMER"/>
<protein>
    <submittedName>
        <fullName evidence="1">Uncharacterized protein</fullName>
    </submittedName>
</protein>
<dbReference type="EMBL" id="CP002408">
    <property type="protein sequence ID" value="AFU58437.1"/>
    <property type="molecule type" value="Genomic_DNA"/>
</dbReference>
<dbReference type="Proteomes" id="UP000008037">
    <property type="component" value="Chromosome"/>
</dbReference>
<evidence type="ECO:0000313" key="2">
    <source>
        <dbReference type="Proteomes" id="UP000008037"/>
    </source>
</evidence>
<sequence length="126" mass="14700">MTASQGEGTFFPLFTIISNNFNKDLYIVKHIFSGFEKLNHTENGFKLSERAEMAAGWWFYDIYVSRDFVTKIFQQLLPEGVRDKKSATIKITDAFQDQLRKHGSEAKIKMHGDIPFAATWWAWLMR</sequence>
<reference evidence="1 2" key="1">
    <citation type="journal article" date="2012" name="Environ. Microbiol.">
        <title>The genome of the ammonia-oxidizing Candidatus Nitrososphaera gargensis: insights into metabolic versatility and environmental adaptations.</title>
        <authorList>
            <person name="Spang A."/>
            <person name="Poehlein A."/>
            <person name="Offre P."/>
            <person name="Zumbragel S."/>
            <person name="Haider S."/>
            <person name="Rychlik N."/>
            <person name="Nowka B."/>
            <person name="Schmeisser C."/>
            <person name="Lebedeva E.V."/>
            <person name="Rattei T."/>
            <person name="Bohm C."/>
            <person name="Schmid M."/>
            <person name="Galushko A."/>
            <person name="Hatzenpichler R."/>
            <person name="Weinmaier T."/>
            <person name="Daniel R."/>
            <person name="Schleper C."/>
            <person name="Spieck E."/>
            <person name="Streit W."/>
            <person name="Wagner M."/>
        </authorList>
    </citation>
    <scope>NUCLEOTIDE SEQUENCE [LARGE SCALE GENOMIC DNA]</scope>
    <source>
        <strain evidence="2">Ga9.2</strain>
    </source>
</reference>
<dbReference type="InParanoid" id="K0IJI3"/>
<name>K0IJI3_NITGG</name>
<organism evidence="1 2">
    <name type="scientific">Nitrososphaera gargensis (strain Ga9.2)</name>
    <dbReference type="NCBI Taxonomy" id="1237085"/>
    <lineage>
        <taxon>Archaea</taxon>
        <taxon>Nitrososphaerota</taxon>
        <taxon>Nitrososphaeria</taxon>
        <taxon>Nitrososphaerales</taxon>
        <taxon>Nitrososphaeraceae</taxon>
        <taxon>Nitrososphaera</taxon>
    </lineage>
</organism>